<evidence type="ECO:0000313" key="17">
    <source>
        <dbReference type="Proteomes" id="UP001152320"/>
    </source>
</evidence>
<proteinExistence type="predicted"/>
<dbReference type="PROSITE" id="PS50026">
    <property type="entry name" value="EGF_3"/>
    <property type="match status" value="1"/>
</dbReference>
<dbReference type="PROSITE" id="PS50055">
    <property type="entry name" value="TYR_PHOSPHATASE_PTP"/>
    <property type="match status" value="2"/>
</dbReference>
<feature type="transmembrane region" description="Helical" evidence="10">
    <location>
        <begin position="939"/>
        <end position="963"/>
    </location>
</feature>
<dbReference type="InterPro" id="IPR013783">
    <property type="entry name" value="Ig-like_fold"/>
</dbReference>
<evidence type="ECO:0000313" key="16">
    <source>
        <dbReference type="EMBL" id="KAJ8040184.1"/>
    </source>
</evidence>
<dbReference type="Gene3D" id="3.90.190.10">
    <property type="entry name" value="Protein tyrosine phosphatase superfamily"/>
    <property type="match status" value="2"/>
</dbReference>
<feature type="disulfide bond" evidence="8">
    <location>
        <begin position="260"/>
        <end position="269"/>
    </location>
</feature>
<evidence type="ECO:0000256" key="3">
    <source>
        <dbReference type="ARBA" id="ARBA00022729"/>
    </source>
</evidence>
<dbReference type="GO" id="GO:0016020">
    <property type="term" value="C:membrane"/>
    <property type="evidence" value="ECO:0007669"/>
    <property type="project" value="UniProtKB-SubCell"/>
</dbReference>
<dbReference type="PROSITE" id="PS50056">
    <property type="entry name" value="TYR_PHOSPHATASE_2"/>
    <property type="match status" value="2"/>
</dbReference>
<keyword evidence="8" id="KW-1015">Disulfide bond</keyword>
<dbReference type="SUPFAM" id="SSF49265">
    <property type="entry name" value="Fibronectin type III"/>
    <property type="match status" value="2"/>
</dbReference>
<comment type="caution">
    <text evidence="16">The sequence shown here is derived from an EMBL/GenBank/DDBJ whole genome shotgun (WGS) entry which is preliminary data.</text>
</comment>
<dbReference type="InterPro" id="IPR003595">
    <property type="entry name" value="Tyr_Pase_cat"/>
</dbReference>
<dbReference type="InterPro" id="IPR000742">
    <property type="entry name" value="EGF"/>
</dbReference>
<accession>A0A9Q1HBP1</accession>
<keyword evidence="6 10" id="KW-0472">Membrane</keyword>
<keyword evidence="4" id="KW-0378">Hydrolase</keyword>
<reference evidence="16" key="1">
    <citation type="submission" date="2021-10" db="EMBL/GenBank/DDBJ databases">
        <title>Tropical sea cucumber genome reveals ecological adaptation and Cuvierian tubules defense mechanism.</title>
        <authorList>
            <person name="Chen T."/>
        </authorList>
    </citation>
    <scope>NUCLEOTIDE SEQUENCE</scope>
    <source>
        <strain evidence="16">Nanhai2018</strain>
        <tissue evidence="16">Muscle</tissue>
    </source>
</reference>
<dbReference type="FunFam" id="3.90.190.10:FF:000102">
    <property type="entry name" value="Receptor-type tyrosine-protein phosphatase"/>
    <property type="match status" value="2"/>
</dbReference>
<dbReference type="InterPro" id="IPR003961">
    <property type="entry name" value="FN3_dom"/>
</dbReference>
<keyword evidence="8" id="KW-0245">EGF-like domain</keyword>
<feature type="signal peptide" evidence="11">
    <location>
        <begin position="1"/>
        <end position="21"/>
    </location>
</feature>
<feature type="domain" description="Tyrosine specific protein phosphatases" evidence="14">
    <location>
        <begin position="1484"/>
        <end position="1557"/>
    </location>
</feature>
<keyword evidence="5" id="KW-0904">Protein phosphatase</keyword>
<dbReference type="Proteomes" id="UP001152320">
    <property type="component" value="Chromosome 6"/>
</dbReference>
<dbReference type="CDD" id="cd00047">
    <property type="entry name" value="PTPc"/>
    <property type="match status" value="1"/>
</dbReference>
<comment type="caution">
    <text evidence="8">Lacks conserved residue(s) required for the propagation of feature annotation.</text>
</comment>
<dbReference type="EMBL" id="JAIZAY010000006">
    <property type="protein sequence ID" value="KAJ8040184.1"/>
    <property type="molecule type" value="Genomic_DNA"/>
</dbReference>
<comment type="catalytic activity">
    <reaction evidence="7">
        <text>O-phospho-L-tyrosyl-[protein] + H2O = L-tyrosyl-[protein] + phosphate</text>
        <dbReference type="Rhea" id="RHEA:10684"/>
        <dbReference type="Rhea" id="RHEA-COMP:10136"/>
        <dbReference type="Rhea" id="RHEA-COMP:20101"/>
        <dbReference type="ChEBI" id="CHEBI:15377"/>
        <dbReference type="ChEBI" id="CHEBI:43474"/>
        <dbReference type="ChEBI" id="CHEBI:46858"/>
        <dbReference type="ChEBI" id="CHEBI:61978"/>
        <dbReference type="EC" id="3.1.3.48"/>
    </reaction>
</comment>
<feature type="compositionally biased region" description="Polar residues" evidence="9">
    <location>
        <begin position="991"/>
        <end position="1001"/>
    </location>
</feature>
<dbReference type="EC" id="3.1.3.48" evidence="2"/>
<evidence type="ECO:0000259" key="15">
    <source>
        <dbReference type="PROSITE" id="PS50853"/>
    </source>
</evidence>
<evidence type="ECO:0000256" key="11">
    <source>
        <dbReference type="SAM" id="SignalP"/>
    </source>
</evidence>
<sequence>MECSVHILMISLTWFFLRCYGQDQVRMTILNAKPFDSEANNSPYQCRTSDLETNPSDLNVESLRTGWTRETAGENPDPPQAEKLSSTYPYYKVVMTNNGNNDAFGVFGCNATKGGKKETIISTIRMRRYADIVPSNGLFTQTVSIEDPNVTITMESPNGQTPVSSFRWRNNTELWDGLTPGIDPNFGVATFRIDEPVQLYHAGIYECHKSEDRASAKHGLNLLIVRACPHTRWDPPACEGVCDSCYNGGVCDEYTGKCICAPGFDGENCLTACGGNRYGYDCEQQCTYNGDPKGKCGGFLFCLVHPFGCRCNTGFRGLDCNTACEENTFGASCLQSCHCVSDQCYRYTGECEGTDTSCDPGWTGEFCQECVNGYFGSECDQECHCSSDKCNRDSGLCQRGGCLPQWADLFPPYSCQTGLESATYTRVNQNVTVPVNCTAVQGPGGNLTDLEFVLSRSGDELDENNIALNDTFLLDTTVTRFFTVGGLDEDVILYCQLRNQSDVVAVLTVNVSLYELPKLKTAPREEKTTNTSVTISWSAWDEDTDVGDPPLIGYITYYKDENDDNWIIGTDVSENETLEYTFIDLVSDTNYLFSVAAVREGEGGEGSKSPTLEVKTICAVPDGPQNVITNVAGEEQQLVEISWEHPSSDNIRCRGGVMMFKIYYSSTSPSSDDEIVEQISNPALTSFIIYGLEVGEEYVFEMTLTTEGGESRRSNAAHHLLPVLPELSFPPEFADSTSNSVTVRWAAWDETSDKGTPPVVSYNVYHKLSDVKQWSDPIPYDAMDGKDEYSAIVEDLIPDTLYDFSVAAVREGYGGEGLQSPSLEEQKTICDVPITGPQDVVTNSAGEKQELVNISWKLPPDNQIRCSEGVVQFYIYYSSTSVSSNDESIVEVTDPSATSYIIEGLERGEEYIFEMTLLTEGGESGRSDHVQYLVPGPNVGAIVGSTVGSSLLIVLVIVLTIFWMRRKGKSKTKNQKEEYPGAINKAYSAEPGNSSTSSKNLPENDEDAVYANVERPVPILLKDFENFIQTAKLEQQFLIFNSEPEFPTDVGAKEANKKKNRFKNMIAYDHSRVVLPEIPDDPHSDYYNANFIKNSKGEVGFIAAQGPNKASVEDFWRMVWMENVSSIVMLTNLIENGKDRCFCYWPSSVGETIAFGMMKVAWQSSDQYANFEIRQYLITVEDKTHTVRNWHYKTWPDKDIPDQPSALIEFAKRVKIDKKHATTPLLVHCSAGVGRTGTFIALCSLMDVVETSEKIDVFGFVAQMREDRVNMVQTAKQFKFLHDCLLEVYLAGDTSVPVEKLTTLDVISEGAKVGKEFKLLAKLDRMSQRASSKAANEPEKCRYPDIIPVEKKRPYLQSQGKNSSSNYINACFVMSYRKEKSFIATQSPLPSTIEDFWRLVYDWGCPLIVMLNQLDEGDETVCKYWPDAGSSQYGHITVELKEERKESRYTSRLFQVDHAHNQKPISVHHLQLNSWDENNLWDIYSFIKDIEKLQQDFMMVEPTVIHCINGVGRTGIIIAVKSEMERIEAEKKVDVFTTVRQMRASNHNLVKTKEEYALCHQLLKLSSPESTYANI</sequence>
<organism evidence="16 17">
    <name type="scientific">Holothuria leucospilota</name>
    <name type="common">Black long sea cucumber</name>
    <name type="synonym">Mertensiothuria leucospilota</name>
    <dbReference type="NCBI Taxonomy" id="206669"/>
    <lineage>
        <taxon>Eukaryota</taxon>
        <taxon>Metazoa</taxon>
        <taxon>Echinodermata</taxon>
        <taxon>Eleutherozoa</taxon>
        <taxon>Echinozoa</taxon>
        <taxon>Holothuroidea</taxon>
        <taxon>Aspidochirotacea</taxon>
        <taxon>Aspidochirotida</taxon>
        <taxon>Holothuriidae</taxon>
        <taxon>Holothuria</taxon>
    </lineage>
</organism>
<dbReference type="SUPFAM" id="SSF52799">
    <property type="entry name" value="(Phosphotyrosine protein) phosphatases II"/>
    <property type="match status" value="2"/>
</dbReference>
<dbReference type="InterPro" id="IPR036116">
    <property type="entry name" value="FN3_sf"/>
</dbReference>
<evidence type="ECO:0000259" key="14">
    <source>
        <dbReference type="PROSITE" id="PS50056"/>
    </source>
</evidence>
<evidence type="ECO:0000256" key="10">
    <source>
        <dbReference type="SAM" id="Phobius"/>
    </source>
</evidence>
<dbReference type="OrthoDB" id="10043599at2759"/>
<dbReference type="SMART" id="SM00060">
    <property type="entry name" value="FN3"/>
    <property type="match status" value="4"/>
</dbReference>
<dbReference type="SMART" id="SM00404">
    <property type="entry name" value="PTPc_motif"/>
    <property type="match status" value="2"/>
</dbReference>
<feature type="domain" description="Fibronectin type-III" evidence="15">
    <location>
        <begin position="727"/>
        <end position="831"/>
    </location>
</feature>
<dbReference type="InterPro" id="IPR050348">
    <property type="entry name" value="Protein-Tyr_Phosphatase"/>
</dbReference>
<keyword evidence="10" id="KW-0812">Transmembrane</keyword>
<evidence type="ECO:0000256" key="7">
    <source>
        <dbReference type="ARBA" id="ARBA00051722"/>
    </source>
</evidence>
<evidence type="ECO:0000256" key="4">
    <source>
        <dbReference type="ARBA" id="ARBA00022801"/>
    </source>
</evidence>
<evidence type="ECO:0000256" key="2">
    <source>
        <dbReference type="ARBA" id="ARBA00013064"/>
    </source>
</evidence>
<feature type="domain" description="Tyrosine-protein phosphatase" evidence="13">
    <location>
        <begin position="1313"/>
        <end position="1563"/>
    </location>
</feature>
<dbReference type="PRINTS" id="PR00700">
    <property type="entry name" value="PRTYPHPHTASE"/>
</dbReference>
<feature type="domain" description="Tyrosine specific protein phosphatases" evidence="14">
    <location>
        <begin position="1205"/>
        <end position="1279"/>
    </location>
</feature>
<dbReference type="CDD" id="cd00055">
    <property type="entry name" value="EGF_Lam"/>
    <property type="match status" value="2"/>
</dbReference>
<keyword evidence="17" id="KW-1185">Reference proteome</keyword>
<dbReference type="CDD" id="cd00063">
    <property type="entry name" value="FN3"/>
    <property type="match status" value="4"/>
</dbReference>
<evidence type="ECO:0000256" key="1">
    <source>
        <dbReference type="ARBA" id="ARBA00004167"/>
    </source>
</evidence>
<dbReference type="PROSITE" id="PS00022">
    <property type="entry name" value="EGF_1"/>
    <property type="match status" value="1"/>
</dbReference>
<evidence type="ECO:0000256" key="9">
    <source>
        <dbReference type="SAM" id="MobiDB-lite"/>
    </source>
</evidence>
<evidence type="ECO:0000256" key="6">
    <source>
        <dbReference type="ARBA" id="ARBA00023136"/>
    </source>
</evidence>
<protein>
    <recommendedName>
        <fullName evidence="2">protein-tyrosine-phosphatase</fullName>
        <ecNumber evidence="2">3.1.3.48</ecNumber>
    </recommendedName>
</protein>
<evidence type="ECO:0000259" key="12">
    <source>
        <dbReference type="PROSITE" id="PS50026"/>
    </source>
</evidence>
<dbReference type="InterPro" id="IPR000242">
    <property type="entry name" value="PTP_cat"/>
</dbReference>
<dbReference type="SMART" id="SM00194">
    <property type="entry name" value="PTPc"/>
    <property type="match status" value="2"/>
</dbReference>
<keyword evidence="16" id="KW-0675">Receptor</keyword>
<gene>
    <name evidence="16" type="ORF">HOLleu_14410</name>
</gene>
<dbReference type="InterPro" id="IPR002049">
    <property type="entry name" value="LE_dom"/>
</dbReference>
<evidence type="ECO:0000256" key="5">
    <source>
        <dbReference type="ARBA" id="ARBA00022912"/>
    </source>
</evidence>
<dbReference type="PROSITE" id="PS50853">
    <property type="entry name" value="FN3"/>
    <property type="match status" value="4"/>
</dbReference>
<feature type="domain" description="Fibronectin type-III" evidence="15">
    <location>
        <begin position="519"/>
        <end position="619"/>
    </location>
</feature>
<dbReference type="Pfam" id="PF00102">
    <property type="entry name" value="Y_phosphatase"/>
    <property type="match status" value="2"/>
</dbReference>
<feature type="domain" description="Fibronectin type-III" evidence="15">
    <location>
        <begin position="836"/>
        <end position="937"/>
    </location>
</feature>
<dbReference type="Gene3D" id="2.60.40.10">
    <property type="entry name" value="Immunoglobulins"/>
    <property type="match status" value="5"/>
</dbReference>
<dbReference type="InterPro" id="IPR016130">
    <property type="entry name" value="Tyr_Pase_AS"/>
</dbReference>
<dbReference type="Pfam" id="PF00041">
    <property type="entry name" value="fn3"/>
    <property type="match status" value="1"/>
</dbReference>
<dbReference type="Gene3D" id="2.170.300.10">
    <property type="entry name" value="Tie2 ligand-binding domain superfamily"/>
    <property type="match status" value="2"/>
</dbReference>
<keyword evidence="3 11" id="KW-0732">Signal</keyword>
<feature type="domain" description="Tyrosine-protein phosphatase" evidence="13">
    <location>
        <begin position="1033"/>
        <end position="1288"/>
    </location>
</feature>
<name>A0A9Q1HBP1_HOLLE</name>
<dbReference type="GO" id="GO:0004725">
    <property type="term" value="F:protein tyrosine phosphatase activity"/>
    <property type="evidence" value="ECO:0007669"/>
    <property type="project" value="UniProtKB-EC"/>
</dbReference>
<dbReference type="PANTHER" id="PTHR19134">
    <property type="entry name" value="RECEPTOR-TYPE TYROSINE-PROTEIN PHOSPHATASE"/>
    <property type="match status" value="1"/>
</dbReference>
<feature type="region of interest" description="Disordered" evidence="9">
    <location>
        <begin position="973"/>
        <end position="1004"/>
    </location>
</feature>
<evidence type="ECO:0000256" key="8">
    <source>
        <dbReference type="PROSITE-ProRule" id="PRU00076"/>
    </source>
</evidence>
<feature type="chain" id="PRO_5040132173" description="protein-tyrosine-phosphatase" evidence="11">
    <location>
        <begin position="22"/>
        <end position="1575"/>
    </location>
</feature>
<keyword evidence="10" id="KW-1133">Transmembrane helix</keyword>
<dbReference type="PROSITE" id="PS00383">
    <property type="entry name" value="TYR_PHOSPHATASE_1"/>
    <property type="match status" value="2"/>
</dbReference>
<dbReference type="InterPro" id="IPR029021">
    <property type="entry name" value="Prot-tyrosine_phosphatase-like"/>
</dbReference>
<comment type="subcellular location">
    <subcellularLocation>
        <location evidence="1">Membrane</location>
        <topology evidence="1">Single-pass membrane protein</topology>
    </subcellularLocation>
</comment>
<feature type="domain" description="EGF-like" evidence="12">
    <location>
        <begin position="234"/>
        <end position="270"/>
    </location>
</feature>
<evidence type="ECO:0000259" key="13">
    <source>
        <dbReference type="PROSITE" id="PS50055"/>
    </source>
</evidence>
<dbReference type="PANTHER" id="PTHR19134:SF560">
    <property type="entry name" value="PROTEIN-TYROSINE-PHOSPHATASE"/>
    <property type="match status" value="1"/>
</dbReference>
<feature type="domain" description="Fibronectin type-III" evidence="15">
    <location>
        <begin position="620"/>
        <end position="726"/>
    </location>
</feature>
<dbReference type="InterPro" id="IPR000387">
    <property type="entry name" value="Tyr_Pase_dom"/>
</dbReference>